<feature type="chain" id="PRO_5008535545" evidence="6">
    <location>
        <begin position="29"/>
        <end position="510"/>
    </location>
</feature>
<dbReference type="PANTHER" id="PTHR43649:SF33">
    <property type="entry name" value="POLYGALACTURONAN_RHAMNOGALACTURONAN-BINDING PROTEIN YTCQ"/>
    <property type="match status" value="1"/>
</dbReference>
<dbReference type="Gene3D" id="3.40.190.10">
    <property type="entry name" value="Periplasmic binding protein-like II"/>
    <property type="match status" value="2"/>
</dbReference>
<keyword evidence="1" id="KW-1003">Cell membrane</keyword>
<evidence type="ECO:0000256" key="4">
    <source>
        <dbReference type="ARBA" id="ARBA00023139"/>
    </source>
</evidence>
<keyword evidence="3" id="KW-0472">Membrane</keyword>
<dbReference type="EMBL" id="CP016809">
    <property type="protein sequence ID" value="ANY75474.1"/>
    <property type="molecule type" value="Genomic_DNA"/>
</dbReference>
<name>A0A1B2E672_9BACL</name>
<dbReference type="Pfam" id="PF01547">
    <property type="entry name" value="SBP_bac_1"/>
    <property type="match status" value="1"/>
</dbReference>
<dbReference type="RefSeq" id="WP_099479205.1">
    <property type="nucleotide sequence ID" value="NZ_CP016809.1"/>
</dbReference>
<dbReference type="PROSITE" id="PS51257">
    <property type="entry name" value="PROKAR_LIPOPROTEIN"/>
    <property type="match status" value="1"/>
</dbReference>
<proteinExistence type="predicted"/>
<dbReference type="KEGG" id="pib:BBD41_24495"/>
<evidence type="ECO:0000256" key="5">
    <source>
        <dbReference type="ARBA" id="ARBA00023288"/>
    </source>
</evidence>
<evidence type="ECO:0000313" key="7">
    <source>
        <dbReference type="EMBL" id="ANY75474.1"/>
    </source>
</evidence>
<keyword evidence="5" id="KW-0449">Lipoprotein</keyword>
<evidence type="ECO:0000256" key="6">
    <source>
        <dbReference type="SAM" id="SignalP"/>
    </source>
</evidence>
<organism evidence="7">
    <name type="scientific">Paenibacillus ihbetae</name>
    <dbReference type="NCBI Taxonomy" id="1870820"/>
    <lineage>
        <taxon>Bacteria</taxon>
        <taxon>Bacillati</taxon>
        <taxon>Bacillota</taxon>
        <taxon>Bacilli</taxon>
        <taxon>Bacillales</taxon>
        <taxon>Paenibacillaceae</taxon>
        <taxon>Paenibacillus</taxon>
    </lineage>
</organism>
<sequence length="510" mass="58048">MKFWNRKWGRVALAAVLTGALLSGCAKGEAGKEGNAGALGTKEITLDMMTFSHTNWPYKENWPIYQYLKEATGISFKVQPVMSDYTTTMNLAISSGEIPDLMMVNSLNAANTHGASGAFVDYFEHLDKMPNYKKFLEDHPEVKAAILSPEGKNYFMPLYGLEQQSRRSWLYRDDIFKKHDLTPPTTYDELYTVAKKLKELYPDSFPIAVFNGLSPLVNMAPAFNTSSSYYYDYEKEEWRYGPTEDNYRIMVEYMNKFYTEGLIAPDFMAHKRKQFNDLLLQNKAFIASDYIGIMDELPLMLGDKASEFSLDYMLPPVGTPDGKSHNVFAGLQTDGFAVAANSKERDTLLQYLDFLYSPEGIELATWGKEGETYTTQNGVRKFKDDYKEFGDLRTKTGIATIGAHTVLDMSAFESMYSPKMQAAMKIAPEHETKPQPRLAYTNEENEVLSMVGETVKKYHEEQIAKFILGQKKMDEWDAYVAEVNRLGVQQVLDVHKSAYERTQKFVNEGK</sequence>
<evidence type="ECO:0000256" key="2">
    <source>
        <dbReference type="ARBA" id="ARBA00022729"/>
    </source>
</evidence>
<reference evidence="7" key="1">
    <citation type="submission" date="2016-08" db="EMBL/GenBank/DDBJ databases">
        <title>Complete Genome Seqeunce of Paenibacillus sp. nov. IHBB 9852 from high altitute lake of Indian trans-Himalayas.</title>
        <authorList>
            <person name="Kiran S."/>
            <person name="Swarnkar M.K."/>
            <person name="Rana A."/>
            <person name="Tewari R."/>
            <person name="Gulati A."/>
        </authorList>
    </citation>
    <scope>NUCLEOTIDE SEQUENCE [LARGE SCALE GENOMIC DNA]</scope>
    <source>
        <strain evidence="7">IHBB 9852</strain>
    </source>
</reference>
<keyword evidence="4" id="KW-0564">Palmitate</keyword>
<gene>
    <name evidence="7" type="ORF">BBD41_24495</name>
</gene>
<dbReference type="PANTHER" id="PTHR43649">
    <property type="entry name" value="ARABINOSE-BINDING PROTEIN-RELATED"/>
    <property type="match status" value="1"/>
</dbReference>
<dbReference type="InterPro" id="IPR006059">
    <property type="entry name" value="SBP"/>
</dbReference>
<dbReference type="AlphaFoldDB" id="A0A1B2E672"/>
<evidence type="ECO:0000256" key="1">
    <source>
        <dbReference type="ARBA" id="ARBA00022475"/>
    </source>
</evidence>
<accession>A0A1B2E672</accession>
<dbReference type="SUPFAM" id="SSF53850">
    <property type="entry name" value="Periplasmic binding protein-like II"/>
    <property type="match status" value="1"/>
</dbReference>
<dbReference type="CDD" id="cd13583">
    <property type="entry name" value="PBP2_AlgQ_like_4"/>
    <property type="match status" value="1"/>
</dbReference>
<evidence type="ECO:0000256" key="3">
    <source>
        <dbReference type="ARBA" id="ARBA00023136"/>
    </source>
</evidence>
<feature type="signal peptide" evidence="6">
    <location>
        <begin position="1"/>
        <end position="28"/>
    </location>
</feature>
<keyword evidence="2 6" id="KW-0732">Signal</keyword>
<dbReference type="InterPro" id="IPR050490">
    <property type="entry name" value="Bact_solute-bd_prot1"/>
</dbReference>
<protein>
    <submittedName>
        <fullName evidence="7">ABC transporter substrate-binding protein</fullName>
    </submittedName>
</protein>